<accession>A0A844G7C7</accession>
<dbReference type="InterPro" id="IPR047650">
    <property type="entry name" value="Transpos_IS110"/>
</dbReference>
<dbReference type="RefSeq" id="WP_154419878.1">
    <property type="nucleotide sequence ID" value="NZ_VUNS01000024.1"/>
</dbReference>
<dbReference type="GO" id="GO:0006313">
    <property type="term" value="P:DNA transposition"/>
    <property type="evidence" value="ECO:0007669"/>
    <property type="project" value="InterPro"/>
</dbReference>
<dbReference type="InterPro" id="IPR003346">
    <property type="entry name" value="Transposase_20"/>
</dbReference>
<keyword evidence="3" id="KW-1185">Reference proteome</keyword>
<proteinExistence type="predicted"/>
<dbReference type="GO" id="GO:0003677">
    <property type="term" value="F:DNA binding"/>
    <property type="evidence" value="ECO:0007669"/>
    <property type="project" value="InterPro"/>
</dbReference>
<dbReference type="EMBL" id="VUNS01000024">
    <property type="protein sequence ID" value="MST98854.1"/>
    <property type="molecule type" value="Genomic_DNA"/>
</dbReference>
<comment type="caution">
    <text evidence="2">The sequence shown here is derived from an EMBL/GenBank/DDBJ whole genome shotgun (WGS) entry which is preliminary data.</text>
</comment>
<evidence type="ECO:0000259" key="1">
    <source>
        <dbReference type="Pfam" id="PF02371"/>
    </source>
</evidence>
<name>A0A844G7C7_9BACT</name>
<organism evidence="2 3">
    <name type="scientific">Victivallis lenta</name>
    <dbReference type="NCBI Taxonomy" id="2606640"/>
    <lineage>
        <taxon>Bacteria</taxon>
        <taxon>Pseudomonadati</taxon>
        <taxon>Lentisphaerota</taxon>
        <taxon>Lentisphaeria</taxon>
        <taxon>Victivallales</taxon>
        <taxon>Victivallaceae</taxon>
        <taxon>Victivallis</taxon>
    </lineage>
</organism>
<dbReference type="NCBIfam" id="NF033542">
    <property type="entry name" value="transpos_IS110"/>
    <property type="match status" value="1"/>
</dbReference>
<dbReference type="PANTHER" id="PTHR33055">
    <property type="entry name" value="TRANSPOSASE FOR INSERTION SEQUENCE ELEMENT IS1111A"/>
    <property type="match status" value="1"/>
</dbReference>
<dbReference type="Pfam" id="PF02371">
    <property type="entry name" value="Transposase_20"/>
    <property type="match status" value="1"/>
</dbReference>
<sequence>MQRKGNAIRSESQVKNQISVGIDMGGSLWATAVQDWEAGKMSYYGLKDKVDQSKEDRVFELVTNLLHSGKRVDIFYEAGRYGYWPARKLIALGANVHILPINKLKVIMSGKTIKTDKLDAKFLAALHPSDHIPTVYIPSLEEEGRRDAEREWDRIKKSIDRVNAQMISLIERTPLPGFKSHRTAVEWRKAIRKWSKLPEWAECPSLLLLRLPNLLAELELFEKELAGWKQTIQKFQNHDEETSKQNGNTDSTAETVRKLQQFKGVGDRLSRHLPWEIGDFHRFATGKQFAAFFGLTPCPYASGTMKRDQGISKAGRKSLRKMAIECAWLWYRWQPESWLTKKWKDRLAQKGRSRRTAIVALARQLMVALWRYVVKGEVIEGAIINKPIAA</sequence>
<dbReference type="AlphaFoldDB" id="A0A844G7C7"/>
<evidence type="ECO:0000313" key="3">
    <source>
        <dbReference type="Proteomes" id="UP000435649"/>
    </source>
</evidence>
<protein>
    <submittedName>
        <fullName evidence="2">IS110 family transposase</fullName>
    </submittedName>
</protein>
<evidence type="ECO:0000313" key="2">
    <source>
        <dbReference type="EMBL" id="MST98854.1"/>
    </source>
</evidence>
<feature type="domain" description="Transposase IS116/IS110/IS902 C-terminal" evidence="1">
    <location>
        <begin position="257"/>
        <end position="336"/>
    </location>
</feature>
<dbReference type="GO" id="GO:0004803">
    <property type="term" value="F:transposase activity"/>
    <property type="evidence" value="ECO:0007669"/>
    <property type="project" value="InterPro"/>
</dbReference>
<dbReference type="Proteomes" id="UP000435649">
    <property type="component" value="Unassembled WGS sequence"/>
</dbReference>
<reference evidence="2 3" key="1">
    <citation type="submission" date="2019-08" db="EMBL/GenBank/DDBJ databases">
        <title>In-depth cultivation of the pig gut microbiome towards novel bacterial diversity and tailored functional studies.</title>
        <authorList>
            <person name="Wylensek D."/>
            <person name="Hitch T.C.A."/>
            <person name="Clavel T."/>
        </authorList>
    </citation>
    <scope>NUCLEOTIDE SEQUENCE [LARGE SCALE GENOMIC DNA]</scope>
    <source>
        <strain evidence="2 3">BBE-744-WT-12</strain>
    </source>
</reference>
<gene>
    <name evidence="2" type="ORF">FYJ85_17605</name>
</gene>